<evidence type="ECO:0000313" key="5">
    <source>
        <dbReference type="Proteomes" id="UP000002729"/>
    </source>
</evidence>
<protein>
    <recommendedName>
        <fullName evidence="3">U-box domain-containing protein</fullName>
    </recommendedName>
</protein>
<feature type="domain" description="U-box" evidence="3">
    <location>
        <begin position="688"/>
        <end position="751"/>
    </location>
</feature>
<proteinExistence type="predicted"/>
<keyword evidence="5" id="KW-1185">Reference proteome</keyword>
<dbReference type="eggNOG" id="ENOG502QUQ3">
    <property type="taxonomic scope" value="Eukaryota"/>
</dbReference>
<organism evidence="5">
    <name type="scientific">Aureococcus anophagefferens</name>
    <name type="common">Harmful bloom alga</name>
    <dbReference type="NCBI Taxonomy" id="44056"/>
    <lineage>
        <taxon>Eukaryota</taxon>
        <taxon>Sar</taxon>
        <taxon>Stramenopiles</taxon>
        <taxon>Ochrophyta</taxon>
        <taxon>Pelagophyceae</taxon>
        <taxon>Pelagomonadales</taxon>
        <taxon>Pelagomonadaceae</taxon>
        <taxon>Aureococcus</taxon>
    </lineage>
</organism>
<feature type="transmembrane region" description="Helical" evidence="2">
    <location>
        <begin position="1084"/>
        <end position="1105"/>
    </location>
</feature>
<feature type="region of interest" description="Disordered" evidence="1">
    <location>
        <begin position="573"/>
        <end position="682"/>
    </location>
</feature>
<dbReference type="Proteomes" id="UP000002729">
    <property type="component" value="Unassembled WGS sequence"/>
</dbReference>
<dbReference type="GO" id="GO:0016567">
    <property type="term" value="P:protein ubiquitination"/>
    <property type="evidence" value="ECO:0007669"/>
    <property type="project" value="InterPro"/>
</dbReference>
<feature type="transmembrane region" description="Helical" evidence="2">
    <location>
        <begin position="1246"/>
        <end position="1268"/>
    </location>
</feature>
<name>F0YBB2_AURAN</name>
<evidence type="ECO:0000313" key="4">
    <source>
        <dbReference type="EMBL" id="EGB07718.1"/>
    </source>
</evidence>
<dbReference type="KEGG" id="aaf:AURANDRAFT_64748"/>
<feature type="region of interest" description="Disordered" evidence="1">
    <location>
        <begin position="793"/>
        <end position="819"/>
    </location>
</feature>
<reference evidence="4 5" key="1">
    <citation type="journal article" date="2011" name="Proc. Natl. Acad. Sci. U.S.A.">
        <title>Niche of harmful alga Aureococcus anophagefferens revealed through ecogenomics.</title>
        <authorList>
            <person name="Gobler C.J."/>
            <person name="Berry D.L."/>
            <person name="Dyhrman S.T."/>
            <person name="Wilhelm S.W."/>
            <person name="Salamov A."/>
            <person name="Lobanov A.V."/>
            <person name="Zhang Y."/>
            <person name="Collier J.L."/>
            <person name="Wurch L.L."/>
            <person name="Kustka A.B."/>
            <person name="Dill B.D."/>
            <person name="Shah M."/>
            <person name="VerBerkmoes N.C."/>
            <person name="Kuo A."/>
            <person name="Terry A."/>
            <person name="Pangilinan J."/>
            <person name="Lindquist E.A."/>
            <person name="Lucas S."/>
            <person name="Paulsen I.T."/>
            <person name="Hattenrath-Lehmann T.K."/>
            <person name="Talmage S.C."/>
            <person name="Walker E.A."/>
            <person name="Koch F."/>
            <person name="Burson A.M."/>
            <person name="Marcoval M.A."/>
            <person name="Tang Y.Z."/>
            <person name="Lecleir G.R."/>
            <person name="Coyne K.J."/>
            <person name="Berg G.M."/>
            <person name="Bertrand E.M."/>
            <person name="Saito M.A."/>
            <person name="Gladyshev V.N."/>
            <person name="Grigoriev I.V."/>
        </authorList>
    </citation>
    <scope>NUCLEOTIDE SEQUENCE [LARGE SCALE GENOMIC DNA]</scope>
    <source>
        <strain evidence="5">CCMP 1984</strain>
    </source>
</reference>
<dbReference type="InParanoid" id="F0YBB2"/>
<dbReference type="InterPro" id="IPR013083">
    <property type="entry name" value="Znf_RING/FYVE/PHD"/>
</dbReference>
<dbReference type="GO" id="GO:0004842">
    <property type="term" value="F:ubiquitin-protein transferase activity"/>
    <property type="evidence" value="ECO:0007669"/>
    <property type="project" value="InterPro"/>
</dbReference>
<feature type="compositionally biased region" description="Basic and acidic residues" evidence="1">
    <location>
        <begin position="582"/>
        <end position="605"/>
    </location>
</feature>
<dbReference type="Pfam" id="PF04564">
    <property type="entry name" value="U-box"/>
    <property type="match status" value="1"/>
</dbReference>
<feature type="region of interest" description="Disordered" evidence="1">
    <location>
        <begin position="1473"/>
        <end position="1593"/>
    </location>
</feature>
<dbReference type="SMART" id="SM00504">
    <property type="entry name" value="Ubox"/>
    <property type="match status" value="1"/>
</dbReference>
<accession>F0YBB2</accession>
<feature type="compositionally biased region" description="Polar residues" evidence="1">
    <location>
        <begin position="1582"/>
        <end position="1593"/>
    </location>
</feature>
<feature type="compositionally biased region" description="Basic and acidic residues" evidence="1">
    <location>
        <begin position="803"/>
        <end position="819"/>
    </location>
</feature>
<sequence length="1593" mass="172634">MGPRGGTKLGAKWQLDAALLSRPVDLTALVSLSQTSPDDFFHDDTLSRMVKLLLNAVDDTRSDKDTRLDVLTVLSNLAGAVSEDDRLEQIKMALDGINEWFDEYMAREEARIAEGTTATEVEPELHKLMLLLLARLYGYKLKTEDLLELVRSDKILGLETVVGLLEDGETYTTELHRKQAPSLGRMGQWEHKLVCHRHEKPLILQLCRLLRGFTLPQSYFGTASDGAEISEHDVNEFTNEMNLLLDITIKSRLVEKLALACHECLFAPFDGNPDEGPRSPSEPSEASTSLVDDDHKSIACVHSFLQNMYFYATNRTLDYRQHLLADTLLIPRLVLPYLDRSVQRASQLNARAEAYRKALELGDDDGDADRGADDDERRRLRARREAAARRDAGGVLECPPLVAGISASLRTLVIASFRAPPTRFMLELLRRLNPTESLLRASAFVARHEYIFALLCLLNVNMGALDLAARGDADAGDDSGDFDAGAKGDGGDYRRAVDAQRAVAAHALLHTLAKVHGAMSPDARQRVLQTVTSSGALPVSRDTPSFAAVMNVLLGGASDGQRDYVLGSSASDDASAASESADDFRSARADAKAEAKDREAARDAKGLPSPTAADAKATKKPSLLGDLPSFDRPPARGGRPEDDAPNASPVRLNLALPGANREKHATWMKPPPGGPRGSAKPDAEVPAEFACAINGHLLKEPARSPYGHVFEKSTITLWLETRGSVCPITGKELNVEDLEDDAALHTRLIKWHIGRMQQTMETSVADDQGRAPLLGETKRRAYLGGPALWSSDASVAPEGAGDGSRRVAPEDGGLKRARDGRVAPDLLVDETSGRSEAPRRRTWGFRQFASARNRRVAPGADEVVDEDVRLRQLCDAWVERLATHGRRNHWFERAWLVLDRLQGLGLVWEMAQAWPWPAIWLDWTRHIAWANLDVPATGKHGAGLGSTGELGRSVHGETDGFLERFAAPMVLAAALCVACDVALRSARVRQRCGAADAASELRPYDADAPRSWTTARVWAAGVATRLSMVLYGPLGLVVARLFHCERGFNGPSARSAAWRAYASDGGNQRLAADPAVGCFSNELLAFRTLLAPVGALCLVAVPWLAMRRAVGACAYASPTDHEKTLQRHEIEHVLGVDGGDAGALCDDRSYEVLGTIAADRAADRGATGRRDSDWDFAEVWLVAPYKRHAATREARMLLRKLGLLCCYAWLRGEHRAQGVAVLAVEAYFGLPQVIRRPFRDARSNEACIILELAALTNAVYAMMTAWGLRSAVVMDKEQSIALIAVNGLAAVLVLGVFCAAYRGGDALPRAATAVDRARSAHGATCLVDWVTVSRQARAAAVKASAWRPRCLAPTHVLERRMDDARRAWVEAKRRNCLLEGTVRESLDALVRAHQVCAETTMCVGGKWFAEDGDPFSRAASALKTRSEEKVLMKPRKRALLLKLLALRYFQQARDRKKGSAAAGLAAYFRAPPRADGARTAAPRAAAGDAEAPEGDAEAPGGDAEAPKPRLVHQDTPAPGALGRTAGGDTCGDGPPPASPARADQVVPALNFSPSPRGDLGDVPEEGSYHEPDSSEEDLSPLVSPNAQTHGLLS</sequence>
<dbReference type="RefSeq" id="XP_009037706.1">
    <property type="nucleotide sequence ID" value="XM_009039458.1"/>
</dbReference>
<feature type="compositionally biased region" description="Low complexity" evidence="1">
    <location>
        <begin position="1473"/>
        <end position="1489"/>
    </location>
</feature>
<evidence type="ECO:0000256" key="1">
    <source>
        <dbReference type="SAM" id="MobiDB-lite"/>
    </source>
</evidence>
<dbReference type="OrthoDB" id="424220at2759"/>
<dbReference type="GeneID" id="20224981"/>
<evidence type="ECO:0000259" key="3">
    <source>
        <dbReference type="SMART" id="SM00504"/>
    </source>
</evidence>
<evidence type="ECO:0000256" key="2">
    <source>
        <dbReference type="SAM" id="Phobius"/>
    </source>
</evidence>
<gene>
    <name evidence="4" type="ORF">AURANDRAFT_64748</name>
</gene>
<dbReference type="InterPro" id="IPR003613">
    <property type="entry name" value="Ubox_domain"/>
</dbReference>
<dbReference type="Gene3D" id="3.30.40.10">
    <property type="entry name" value="Zinc/RING finger domain, C3HC4 (zinc finger)"/>
    <property type="match status" value="1"/>
</dbReference>
<dbReference type="EMBL" id="GL833130">
    <property type="protein sequence ID" value="EGB07718.1"/>
    <property type="molecule type" value="Genomic_DNA"/>
</dbReference>
<feature type="transmembrane region" description="Helical" evidence="2">
    <location>
        <begin position="1280"/>
        <end position="1301"/>
    </location>
</feature>
<keyword evidence="2" id="KW-1133">Transmembrane helix</keyword>
<dbReference type="SUPFAM" id="SSF57850">
    <property type="entry name" value="RING/U-box"/>
    <property type="match status" value="1"/>
</dbReference>
<keyword evidence="2" id="KW-0812">Transmembrane</keyword>
<keyword evidence="2" id="KW-0472">Membrane</keyword>